<dbReference type="GO" id="GO:0019898">
    <property type="term" value="C:extrinsic component of membrane"/>
    <property type="evidence" value="ECO:0007669"/>
    <property type="project" value="InterPro"/>
</dbReference>
<dbReference type="GO" id="GO:0015979">
    <property type="term" value="P:photosynthesis"/>
    <property type="evidence" value="ECO:0007669"/>
    <property type="project" value="InterPro"/>
</dbReference>
<organism evidence="2 3">
    <name type="scientific">Chaetoceros tenuissimus</name>
    <dbReference type="NCBI Taxonomy" id="426638"/>
    <lineage>
        <taxon>Eukaryota</taxon>
        <taxon>Sar</taxon>
        <taxon>Stramenopiles</taxon>
        <taxon>Ochrophyta</taxon>
        <taxon>Bacillariophyta</taxon>
        <taxon>Coscinodiscophyceae</taxon>
        <taxon>Chaetocerotophycidae</taxon>
        <taxon>Chaetocerotales</taxon>
        <taxon>Chaetocerotaceae</taxon>
        <taxon>Chaetoceros</taxon>
    </lineage>
</organism>
<feature type="domain" description="PsbP C-terminal" evidence="1">
    <location>
        <begin position="85"/>
        <end position="195"/>
    </location>
</feature>
<dbReference type="Pfam" id="PF01789">
    <property type="entry name" value="PsbP"/>
    <property type="match status" value="1"/>
</dbReference>
<gene>
    <name evidence="2" type="ORF">CTEN210_04768</name>
</gene>
<evidence type="ECO:0000313" key="2">
    <source>
        <dbReference type="EMBL" id="GFH48292.1"/>
    </source>
</evidence>
<name>A0AAD3CLL1_9STRA</name>
<reference evidence="2 3" key="1">
    <citation type="journal article" date="2021" name="Sci. Rep.">
        <title>The genome of the diatom Chaetoceros tenuissimus carries an ancient integrated fragment of an extant virus.</title>
        <authorList>
            <person name="Hongo Y."/>
            <person name="Kimura K."/>
            <person name="Takaki Y."/>
            <person name="Yoshida Y."/>
            <person name="Baba S."/>
            <person name="Kobayashi G."/>
            <person name="Nagasaki K."/>
            <person name="Hano T."/>
            <person name="Tomaru Y."/>
        </authorList>
    </citation>
    <scope>NUCLEOTIDE SEQUENCE [LARGE SCALE GENOMIC DNA]</scope>
    <source>
        <strain evidence="2 3">NIES-3715</strain>
    </source>
</reference>
<dbReference type="GO" id="GO:0009523">
    <property type="term" value="C:photosystem II"/>
    <property type="evidence" value="ECO:0007669"/>
    <property type="project" value="InterPro"/>
</dbReference>
<sequence length="198" mass="21990">MEFVQSAALGVIASNSLSPFPAFADADSDKIFVRIKKDGKLPFAYKFVLPASPSPTNKPLQTHLDEVNLPITNKIPEGRESPLKSYTYGVTVDPIRIQSLRQFGTPNEVAAKIVMAELRRDGVLDVTMGRDPTEDSVTGGYDVEYISDGTRGKKHFVTRTIVDDGKLYVLTAQCKEDDWKYVEDEVWASVATFQVLKE</sequence>
<protein>
    <recommendedName>
        <fullName evidence="1">PsbP C-terminal domain-containing protein</fullName>
    </recommendedName>
</protein>
<dbReference type="Gene3D" id="3.40.1000.10">
    <property type="entry name" value="Mog1/PsbP, alpha/beta/alpha sandwich"/>
    <property type="match status" value="1"/>
</dbReference>
<accession>A0AAD3CLL1</accession>
<proteinExistence type="predicted"/>
<dbReference type="Proteomes" id="UP001054902">
    <property type="component" value="Unassembled WGS sequence"/>
</dbReference>
<dbReference type="AlphaFoldDB" id="A0AAD3CLL1"/>
<dbReference type="SUPFAM" id="SSF55724">
    <property type="entry name" value="Mog1p/PsbP-like"/>
    <property type="match status" value="1"/>
</dbReference>
<evidence type="ECO:0000313" key="3">
    <source>
        <dbReference type="Proteomes" id="UP001054902"/>
    </source>
</evidence>
<dbReference type="InterPro" id="IPR016123">
    <property type="entry name" value="Mog1/PsbP_a/b/a-sand"/>
</dbReference>
<keyword evidence="3" id="KW-1185">Reference proteome</keyword>
<dbReference type="PANTHER" id="PTHR31407:SF16">
    <property type="entry name" value="PSBP DOMAIN-CONTAINING PROTEIN 7, CHLOROPLASTIC"/>
    <property type="match status" value="1"/>
</dbReference>
<dbReference type="EMBL" id="BLLK01000027">
    <property type="protein sequence ID" value="GFH48292.1"/>
    <property type="molecule type" value="Genomic_DNA"/>
</dbReference>
<evidence type="ECO:0000259" key="1">
    <source>
        <dbReference type="Pfam" id="PF01789"/>
    </source>
</evidence>
<dbReference type="GO" id="GO:0005509">
    <property type="term" value="F:calcium ion binding"/>
    <property type="evidence" value="ECO:0007669"/>
    <property type="project" value="InterPro"/>
</dbReference>
<dbReference type="PANTHER" id="PTHR31407">
    <property type="match status" value="1"/>
</dbReference>
<dbReference type="InterPro" id="IPR002683">
    <property type="entry name" value="PsbP_C"/>
</dbReference>
<comment type="caution">
    <text evidence="2">The sequence shown here is derived from an EMBL/GenBank/DDBJ whole genome shotgun (WGS) entry which is preliminary data.</text>
</comment>